<dbReference type="EMBL" id="ATBP01002545">
    <property type="protein sequence ID" value="ETR65738.1"/>
    <property type="molecule type" value="Genomic_DNA"/>
</dbReference>
<dbReference type="InterPro" id="IPR035897">
    <property type="entry name" value="Toll_tir_struct_dom_sf"/>
</dbReference>
<dbReference type="Gene3D" id="3.40.50.10140">
    <property type="entry name" value="Toll/interleukin-1 receptor homology (TIR) domain"/>
    <property type="match status" value="1"/>
</dbReference>
<dbReference type="GO" id="GO:0007165">
    <property type="term" value="P:signal transduction"/>
    <property type="evidence" value="ECO:0007669"/>
    <property type="project" value="InterPro"/>
</dbReference>
<evidence type="ECO:0000313" key="2">
    <source>
        <dbReference type="EMBL" id="ETR65738.1"/>
    </source>
</evidence>
<organism evidence="2 3">
    <name type="scientific">Candidatus Magnetoglobus multicellularis str. Araruama</name>
    <dbReference type="NCBI Taxonomy" id="890399"/>
    <lineage>
        <taxon>Bacteria</taxon>
        <taxon>Pseudomonadati</taxon>
        <taxon>Thermodesulfobacteriota</taxon>
        <taxon>Desulfobacteria</taxon>
        <taxon>Desulfobacterales</taxon>
        <taxon>Desulfobacteraceae</taxon>
        <taxon>Candidatus Magnetoglobus</taxon>
    </lineage>
</organism>
<evidence type="ECO:0000259" key="1">
    <source>
        <dbReference type="PROSITE" id="PS50104"/>
    </source>
</evidence>
<accession>A0A1V1NT55</accession>
<feature type="domain" description="TIR" evidence="1">
    <location>
        <begin position="2"/>
        <end position="124"/>
    </location>
</feature>
<dbReference type="Pfam" id="PF13676">
    <property type="entry name" value="TIR_2"/>
    <property type="match status" value="1"/>
</dbReference>
<name>A0A1V1NT55_9BACT</name>
<comment type="caution">
    <text evidence="2">The sequence shown here is derived from an EMBL/GenBank/DDBJ whole genome shotgun (WGS) entry which is preliminary data.</text>
</comment>
<dbReference type="PROSITE" id="PS50104">
    <property type="entry name" value="TIR"/>
    <property type="match status" value="1"/>
</dbReference>
<gene>
    <name evidence="2" type="ORF">OMM_13789</name>
</gene>
<feature type="non-terminal residue" evidence="2">
    <location>
        <position position="124"/>
    </location>
</feature>
<dbReference type="InterPro" id="IPR000157">
    <property type="entry name" value="TIR_dom"/>
</dbReference>
<proteinExistence type="predicted"/>
<dbReference type="SMART" id="SM00255">
    <property type="entry name" value="TIR"/>
    <property type="match status" value="1"/>
</dbReference>
<reference evidence="3" key="1">
    <citation type="submission" date="2012-11" db="EMBL/GenBank/DDBJ databases">
        <authorList>
            <person name="Lucero-Rivera Y.E."/>
            <person name="Tovar-Ramirez D."/>
        </authorList>
    </citation>
    <scope>NUCLEOTIDE SEQUENCE [LARGE SCALE GENOMIC DNA]</scope>
    <source>
        <strain evidence="3">Araruama</strain>
    </source>
</reference>
<dbReference type="Proteomes" id="UP000189670">
    <property type="component" value="Unassembled WGS sequence"/>
</dbReference>
<protein>
    <recommendedName>
        <fullName evidence="1">TIR domain-containing protein</fullName>
    </recommendedName>
</protein>
<dbReference type="SUPFAM" id="SSF52200">
    <property type="entry name" value="Toll/Interleukin receptor TIR domain"/>
    <property type="match status" value="1"/>
</dbReference>
<evidence type="ECO:0000313" key="3">
    <source>
        <dbReference type="Proteomes" id="UP000189670"/>
    </source>
</evidence>
<sequence>MKKHSIFISYSHKDESWKKLIVKHLNVLNLNCDIEVWDDRRIVAGSKWKNEILDAINKAAIAILLISADFLTSKFINDVEVPIILKREEEGLIRIVPILIRDCSYENIEWLSNIQMRPKDAKPL</sequence>
<dbReference type="AlphaFoldDB" id="A0A1V1NT55"/>